<dbReference type="InterPro" id="IPR011009">
    <property type="entry name" value="Kinase-like_dom_sf"/>
</dbReference>
<dbReference type="SUPFAM" id="SSF56112">
    <property type="entry name" value="Protein kinase-like (PK-like)"/>
    <property type="match status" value="1"/>
</dbReference>
<feature type="domain" description="PI3K/PI4K catalytic" evidence="3">
    <location>
        <begin position="3423"/>
        <end position="3753"/>
    </location>
</feature>
<dbReference type="SMART" id="SM00146">
    <property type="entry name" value="PI3Kc"/>
    <property type="match status" value="1"/>
</dbReference>
<evidence type="ECO:0000256" key="1">
    <source>
        <dbReference type="ARBA" id="ARBA00007234"/>
    </source>
</evidence>
<feature type="region of interest" description="Disordered" evidence="2">
    <location>
        <begin position="535"/>
        <end position="554"/>
    </location>
</feature>
<dbReference type="InterPro" id="IPR014009">
    <property type="entry name" value="PIK_FAT"/>
</dbReference>
<feature type="compositionally biased region" description="Low complexity" evidence="2">
    <location>
        <begin position="386"/>
        <end position="406"/>
    </location>
</feature>
<reference evidence="5" key="3">
    <citation type="submission" date="2019-06" db="EMBL/GenBank/DDBJ databases">
        <authorList>
            <person name="Poynton C."/>
            <person name="Hasenbein S."/>
            <person name="Benoit J.B."/>
            <person name="Sepulveda M.S."/>
            <person name="Poelchau M.F."/>
            <person name="Murali S.C."/>
            <person name="Chen S."/>
            <person name="Glastad K.M."/>
            <person name="Werren J.H."/>
            <person name="Vineis J.H."/>
            <person name="Bowen J.L."/>
            <person name="Friedrich M."/>
            <person name="Jones J."/>
            <person name="Robertson H.M."/>
            <person name="Feyereisen R."/>
            <person name="Mechler-Hickson A."/>
            <person name="Mathers N."/>
            <person name="Lee C.E."/>
            <person name="Colbourne J.K."/>
            <person name="Biales A."/>
            <person name="Johnston J.S."/>
            <person name="Wellborn G.A."/>
            <person name="Rosendale A.J."/>
            <person name="Cridge A.G."/>
            <person name="Munoz-Torres M.C."/>
            <person name="Bain P.A."/>
            <person name="Manny A.R."/>
            <person name="Major K.M."/>
            <person name="Lambert F.N."/>
            <person name="Vulpe C.D."/>
            <person name="Tuck P."/>
            <person name="Blalock B.J."/>
            <person name="Lin Y.-Y."/>
            <person name="Smith M.E."/>
            <person name="Ochoa-Acuna H."/>
            <person name="Chen M.-J.M."/>
            <person name="Childers C.P."/>
            <person name="Qu J."/>
            <person name="Dugan S."/>
            <person name="Lee S.L."/>
            <person name="Chao H."/>
            <person name="Dinh H."/>
            <person name="Han Y."/>
            <person name="Doddapaneni H."/>
            <person name="Worley K.C."/>
            <person name="Muzny D.M."/>
            <person name="Gibbs R.A."/>
            <person name="Richards S."/>
        </authorList>
    </citation>
    <scope>NUCLEOTIDE SEQUENCE</scope>
    <source>
        <strain evidence="5">HAZT.00-mixed</strain>
        <tissue evidence="5">Whole organism</tissue>
    </source>
</reference>
<dbReference type="Pfam" id="PF20206">
    <property type="entry name" value="Tra1_ring"/>
    <property type="match status" value="1"/>
</dbReference>
<dbReference type="InterPro" id="IPR046807">
    <property type="entry name" value="Tra1_central"/>
</dbReference>
<comment type="similarity">
    <text evidence="1">Belongs to the PI3/PI4-kinase family. TRA1 subfamily.</text>
</comment>
<accession>A0A6A0H527</accession>
<feature type="region of interest" description="Disordered" evidence="2">
    <location>
        <begin position="385"/>
        <end position="411"/>
    </location>
</feature>
<comment type="caution">
    <text evidence="5">The sequence shown here is derived from an EMBL/GenBank/DDBJ whole genome shotgun (WGS) entry which is preliminary data.</text>
</comment>
<evidence type="ECO:0000256" key="2">
    <source>
        <dbReference type="SAM" id="MobiDB-lite"/>
    </source>
</evidence>
<sequence>MQSNCSGVESSTQMNTFRSYVSMLTDPNCKDENKLKAAQALSEDLEGIALSPQYPSFLEHAINTFLKILSEGEPQFISEHHQQQLRKLVLEMIHRLPSNDFLKPYLRQILTVCFQLLQKDNEENVMGAQQIKEFLAFVKTMYSELPNHLPKIFEPKQSLRVTDLAELDLDRLLTGTFAITPIQTEKKQADESPVTYNVIPRALLSLKVLTELPIIVVLMLQLYKDQVYQEVVDFIPLIMDTITLQPVHRENEPFNKEVFVDLIAAQIKILSFLAYIIKTFQDRVVEHCDQLVQEFVPHIDRLFDEKLLFGSGWTAHETLRPLAYSTLADLVHHVRTYNHDDGHDPMLPKDLLIRMLQVFVDKFKSIAQLQVPYLKQKHAEKEAVGATPSAFSATSAPSSTPGSSSSNGLDAGQEIKQEDVKDSKIPLGASAGPGATSCTSSDTENAKEKDQIQKLGAPPNVTQNYSVPDCKALVKTLVSGVKTITWGYTNSRFCAEKHSNGEKIFEPKEVLIFIRFVKWAMQALDIYAINTPGTTQGAAHGPSPQRGAAVTTAGRSKEEKDVLEHFAGVFTLLNPATFREIFSTTIDYVVDRIHLNNALQGVANTFLANPVPSPVFATILVEYLLKHMEEMGKPVERSSLYLKLFKLVFGSVSLFATPNEQMLKPHLHQIVNKSMELAMSAKEPYNYFLLLRALFRSIGGGSHDLLYQEFLPLLPTLLQGLNSLQSGLHKQHMKDLFVELCLTVPVRLSSLLPYLPMLMDPLVSALNGSHMLISQGLRTLELCVDNLQPDFLYEHIQPVRAELMQALWKTLRNPNDNTAQIAFRVLGKFGGGNRKMMIEPQKLTYEEQEIPSTCINVQFAEHKMPILLPVERIIEVAFNALKTSTTEPWYRQQCWEVVRCFLIGSMLKDQDRGLLLKLINHPSFKDGEITASEPYKCRDEAARRVHQMALTAMLVTAAIKELSKQVLRTVVSVVRHYTMVAVVQQAAPFNVQNKIQGMDPYVLIDALAVVMGHEEKELCKPGHVTLMLIISAASDILGSKERASRLPLMEYLAVKMCQLCYERAWYAKHGGCLAIKILCENMPLKWVLQHQFAFLRALMYVMMDLSGEVSTGAVDMAKTNLEKILLQCASPLQPPHDTQEMLVMQEKSLHEVTQELVLQVTSSNTIVREQTMQSLHLLGRLTGRGVTEVMLPHKKVLADMIPPKKHLLRHQPANVQIGLMEGNTFCTTLEPRLFTLDTNVQEHKVFLNELLYLVDFDDVHLRKYSCYKNVSSLIPLKKSALRALSTCHYIHVSQDKIFTSIYKALITSNNTEIQEAAFEGLQKFLDGRAPSDSITAVVRPLVSQICNSMTRLSPQMVSKISYISRLFPNLFTEFVCNELLQYCCNLLDSAALNPRSTAELQLAASILDLFHRMPQTSPRSIERMATKVMAAERALLIEAGSPLREPLVNFLVLHPVETLELFLSPAHAGNEQCGRYLEYIIRHSISAPLRSQMELLGDRLLSLMSETDVTPAFSAQKHFLAIRMTLLAARHNNAWLDTQPALLQSIRDLWNSEDFHEKHIMCDTVEFSHWKIPRMVVSILLIYYKNHSDDIPLLFQLVKAFIGRYIPEFQFLREFLEETVAKTYAVEWKRRAFFEFVQLFVDGSVVQELKACVLQYIIIPSFSVSLERGERDLLISNSETPCIDSPDNIVSVFINQIMNPDNNGHFIDALRILLLQLSCLLVEKASNYFHDDSSHRQGEKMRQGDKLRRLMTFTWPCLLAKNCVDPATKYHGHLLLSHIIAKFAINRRIVLQVFHSLLKAHAMEARTVVRQALEILTPAMPARMEDGNTMLTHWTRKILVEEGHSIGQLVHILQLVVRHVDVYQPVRQHLVHHITSAMHKLGFSITANMDQKRLAVDLAEVCIKWEERRVADEKAGVVAPAVETRMKGRTLLDQYRPAVHADTVVYFLVRLPCQVHETSSATSVLLPNASPPLPAATASELLSRRCSLLLKRALVVWPNADPKLAWLDKLFQGLETPQYSLGNVCSGLELLTYLVGKLKKEQMLAAVKSLYRGLLSCCSCSNPRVIRLLHPLLSTLLTTFGVDELDEFVTRAAKLVQEALANHDRGTTGAVGTLYPALMVMRALAQHSTQHLDRLMTAIMKVLQKITRDHITPAQIGPDAAGEANRVEALIVLLELVKNRVSVMGVDMRKIFIGNILVGLVEKTPDVKVMKAITKVVGEWVRAKPTAPTASNQAPSLREKSILLVKLMQYVEKRFAQDDEMMAQFLNLVLFVYRDEHLRNTELVSKLETAFLAGLRCTQPQIRASFLQVFQDSMPCRLYSRLLYIVCSQNWENIGPHYWIKQCIQILLSTAHDKIPIQVSRSDIMLPSVTSVVGWAEASDRALFSMLANVKEEDVDSSSVSTSTENNQEDIDMELSSTVPGEGSLSGGRNSSPNSRAKLQNLISTQWKFYQSANEVYTSHFLAGTAQLCHMDTSLAEWVWKQLFPRIWKILSEKQQQSLSKEIPPFVSSGTHIVQKECHPSAIQTFVEALCLCQPSVPMRPFLLQYLGKGHNLWHRMCLQLEALMQAGQVPFSAIKRDSEYLDPILSLQQEALFGLHDLYSLMKEEDLWAGLWQTHAHYPETKLVSSTSALCWDQGSELHAGSGQSFVLAQVRASSWLGLKRLHHARSVLLTYELIPVSWRKLSIAKCTKELNQWDIVREFGSDPANGLPQLVLDTAWRVPDWPAMKDALASMERASYPREYQWKVNLYKGYLAICYGEEQTPATVDKIVDVTSALCIREWKRLPPIVMELQEAWQIHQGLLQGRSSSLQDMKAIVKTWRNRLPVIADDLSHWSDIFTWRQQHYQFIVTHYTDAGETGQQNNSMLGVHASAQAIIHFGKIARKHNSTNVCLESLSRIHSIPSVPIVDCFQKIRQQVKCYLHMAVANNMGKTELQEEGISFERAIPAAIVKCVNWFAGRADEANKAFSSSVQFHDLLLKGWSLWGDFIEVGFSRDTSNLNAAAQAIICFLHAARCDNELKARKYIAKVFWLLSFEPVSGTQLTDAIDKYGNAVPALQWLAWIPQLLTCLVRREGKVGCRAGQSGAREQLLSHAHVILNLLNNVGKLYPQAVYLPVRTLYLTLRIEQRGRYKRDPLGVAPPQQPPGQQQGNQLQQSGETIRATEPMRHCSRILQIQRDYHPTVLVSLEGIVDQMTWFRENWYEEVLRQLRQALAKCYSVAFENSAAVSEAVITPHTQSFVKKLVATFGLGIGQFLFVFNVKSYACMSLPVTECFHVNVSKLDEYKIHGIVYGAENLNSSGVGVASGASNNSSAATHHTSTGSESLARRAQATVQDPVFHKLKGQFTADFDFAQPGSVKLHPLIHKLKKWIKILEARVKLLPKWFLIEDKCRFLSNFSVQTAEVELPGECLLPKNSRYYIRIARFLPRVDIVHKHQSAPRRLHIRGHNGRVYPYLVVSDSSLSESRREERIQQLLRMLNVFYTKQKEPSRRFIHLYVSRVVAFSPQNRLVEDNPSSLSLMDIYRERCQAKHLEPDTPITRYYQRLEGVQAKGVQASHQVLRDIVKEVQSGMVPRTMLTEWAIAAFPNATDYWTFRKMVTVQLGVLGLMEYVLHLTRLYPDMLYLHRDSGLINVAYFKFNVDDSKGELDGSRAVPFRLTPNLATLCTSVGVTGPLSASMVVAARCLSTPSFKLQALLRAILRDEIITWHKRQEASVEAMNNPSGSVVAGGAARGGPIDSEALVSRVNKAVTSILARVQALAMLDQSESKATQMVRAVLCVDNLCRMDPAWHPWL</sequence>
<dbReference type="PANTHER" id="PTHR11139">
    <property type="entry name" value="ATAXIA TELANGIECTASIA MUTATED ATM -RELATED"/>
    <property type="match status" value="1"/>
</dbReference>
<dbReference type="PROSITE" id="PS51189">
    <property type="entry name" value="FAT"/>
    <property type="match status" value="1"/>
</dbReference>
<evidence type="ECO:0000259" key="4">
    <source>
        <dbReference type="PROSITE" id="PS51189"/>
    </source>
</evidence>
<evidence type="ECO:0008006" key="6">
    <source>
        <dbReference type="Google" id="ProtNLM"/>
    </source>
</evidence>
<dbReference type="Pfam" id="PF02259">
    <property type="entry name" value="FAT"/>
    <property type="match status" value="1"/>
</dbReference>
<name>A0A6A0H527_HYAAZ</name>
<dbReference type="GO" id="GO:0006281">
    <property type="term" value="P:DNA repair"/>
    <property type="evidence" value="ECO:0007669"/>
    <property type="project" value="TreeGrafter"/>
</dbReference>
<dbReference type="GO" id="GO:0006355">
    <property type="term" value="P:regulation of DNA-templated transcription"/>
    <property type="evidence" value="ECO:0007669"/>
    <property type="project" value="TreeGrafter"/>
</dbReference>
<dbReference type="Pfam" id="PF20175">
    <property type="entry name" value="Tra1_central"/>
    <property type="match status" value="2"/>
</dbReference>
<feature type="domain" description="FAT" evidence="4">
    <location>
        <begin position="2684"/>
        <end position="3120"/>
    </location>
</feature>
<dbReference type="InterPro" id="IPR003151">
    <property type="entry name" value="PIK-rel_kinase_FAT"/>
</dbReference>
<proteinExistence type="inferred from homology"/>
<dbReference type="InterPro" id="IPR000403">
    <property type="entry name" value="PI3/4_kinase_cat_dom"/>
</dbReference>
<organism evidence="5">
    <name type="scientific">Hyalella azteca</name>
    <name type="common">Amphipod</name>
    <dbReference type="NCBI Taxonomy" id="294128"/>
    <lineage>
        <taxon>Eukaryota</taxon>
        <taxon>Metazoa</taxon>
        <taxon>Ecdysozoa</taxon>
        <taxon>Arthropoda</taxon>
        <taxon>Crustacea</taxon>
        <taxon>Multicrustacea</taxon>
        <taxon>Malacostraca</taxon>
        <taxon>Eumalacostraca</taxon>
        <taxon>Peracarida</taxon>
        <taxon>Amphipoda</taxon>
        <taxon>Senticaudata</taxon>
        <taxon>Talitrida</taxon>
        <taxon>Talitroidea</taxon>
        <taxon>Hyalellidae</taxon>
        <taxon>Hyalella</taxon>
    </lineage>
</organism>
<dbReference type="GO" id="GO:0005634">
    <property type="term" value="C:nucleus"/>
    <property type="evidence" value="ECO:0007669"/>
    <property type="project" value="TreeGrafter"/>
</dbReference>
<dbReference type="InterPro" id="IPR050517">
    <property type="entry name" value="DDR_Repair_Kinase"/>
</dbReference>
<reference evidence="5" key="2">
    <citation type="journal article" date="2018" name="Environ. Sci. Technol.">
        <title>The Toxicogenome of Hyalella azteca: A Model for Sediment Ecotoxicology and Evolutionary Toxicology.</title>
        <authorList>
            <person name="Poynton H.C."/>
            <person name="Hasenbein S."/>
            <person name="Benoit J.B."/>
            <person name="Sepulveda M.S."/>
            <person name="Poelchau M.F."/>
            <person name="Hughes D.S.T."/>
            <person name="Murali S.C."/>
            <person name="Chen S."/>
            <person name="Glastad K.M."/>
            <person name="Goodisman M.A.D."/>
            <person name="Werren J.H."/>
            <person name="Vineis J.H."/>
            <person name="Bowen J.L."/>
            <person name="Friedrich M."/>
            <person name="Jones J."/>
            <person name="Robertson H.M."/>
            <person name="Feyereisen R."/>
            <person name="Mechler-Hickson A."/>
            <person name="Mathers N."/>
            <person name="Lee C.E."/>
            <person name="Colbourne J.K."/>
            <person name="Biales A."/>
            <person name="Johnston J.S."/>
            <person name="Wellborn G.A."/>
            <person name="Rosendale A.J."/>
            <person name="Cridge A.G."/>
            <person name="Munoz-Torres M.C."/>
            <person name="Bain P.A."/>
            <person name="Manny A.R."/>
            <person name="Major K.M."/>
            <person name="Lambert F.N."/>
            <person name="Vulpe C.D."/>
            <person name="Tuck P."/>
            <person name="Blalock B.J."/>
            <person name="Lin Y.Y."/>
            <person name="Smith M.E."/>
            <person name="Ochoa-Acuna H."/>
            <person name="Chen M.M."/>
            <person name="Childers C.P."/>
            <person name="Qu J."/>
            <person name="Dugan S."/>
            <person name="Lee S.L."/>
            <person name="Chao H."/>
            <person name="Dinh H."/>
            <person name="Han Y."/>
            <person name="Doddapaneni H."/>
            <person name="Worley K.C."/>
            <person name="Muzny D.M."/>
            <person name="Gibbs R.A."/>
            <person name="Richards S."/>
        </authorList>
    </citation>
    <scope>NUCLEOTIDE SEQUENCE</scope>
    <source>
        <strain evidence="5">HAZT.00-mixed</strain>
        <tissue evidence="5">Whole organism</tissue>
    </source>
</reference>
<dbReference type="Pfam" id="PF00454">
    <property type="entry name" value="PI3_PI4_kinase"/>
    <property type="match status" value="1"/>
</dbReference>
<dbReference type="InterPro" id="IPR016024">
    <property type="entry name" value="ARM-type_fold"/>
</dbReference>
<protein>
    <recommendedName>
        <fullName evidence="6">Transformation/transcription domain-associated protein</fullName>
    </recommendedName>
</protein>
<gene>
    <name evidence="5" type="ORF">HAZT_HAZT001767</name>
</gene>
<feature type="compositionally biased region" description="Low complexity" evidence="2">
    <location>
        <begin position="3143"/>
        <end position="3153"/>
    </location>
</feature>
<dbReference type="EMBL" id="JQDR03007978">
    <property type="protein sequence ID" value="KAA0197800.1"/>
    <property type="molecule type" value="Genomic_DNA"/>
</dbReference>
<reference evidence="5" key="1">
    <citation type="submission" date="2014-08" db="EMBL/GenBank/DDBJ databases">
        <authorList>
            <person name="Murali S."/>
            <person name="Richards S."/>
            <person name="Bandaranaike D."/>
            <person name="Bellair M."/>
            <person name="Blankenburg K."/>
            <person name="Chao H."/>
            <person name="Dinh H."/>
            <person name="Doddapaneni H."/>
            <person name="Dugan-Rocha S."/>
            <person name="Elkadiri S."/>
            <person name="Gnanaolivu R."/>
            <person name="Hughes D."/>
            <person name="Lee S."/>
            <person name="Li M."/>
            <person name="Ming W."/>
            <person name="Munidasa M."/>
            <person name="Muniz J."/>
            <person name="Nguyen L."/>
            <person name="Osuji N."/>
            <person name="Pu L.-L."/>
            <person name="Puazo M."/>
            <person name="Skinner E."/>
            <person name="Qu C."/>
            <person name="Quiroz J."/>
            <person name="Raj R."/>
            <person name="Weissenberger G."/>
            <person name="Xin Y."/>
            <person name="Zou X."/>
            <person name="Han Y."/>
            <person name="Worley K."/>
            <person name="Muzny D."/>
            <person name="Gibbs R."/>
        </authorList>
    </citation>
    <scope>NUCLEOTIDE SEQUENCE</scope>
    <source>
        <strain evidence="5">HAZT.00-mixed</strain>
        <tissue evidence="5">Whole organism</tissue>
    </source>
</reference>
<feature type="region of interest" description="Disordered" evidence="2">
    <location>
        <begin position="2396"/>
        <end position="2434"/>
    </location>
</feature>
<dbReference type="CDD" id="cd05163">
    <property type="entry name" value="PIKK_TRRAP"/>
    <property type="match status" value="1"/>
</dbReference>
<dbReference type="PROSITE" id="PS50290">
    <property type="entry name" value="PI3_4_KINASE_3"/>
    <property type="match status" value="1"/>
</dbReference>
<feature type="region of interest" description="Disordered" evidence="2">
    <location>
        <begin position="3132"/>
        <end position="3156"/>
    </location>
</feature>
<evidence type="ECO:0000313" key="5">
    <source>
        <dbReference type="EMBL" id="KAA0197800.1"/>
    </source>
</evidence>
<dbReference type="GO" id="GO:0035267">
    <property type="term" value="C:NuA4 histone acetyltransferase complex"/>
    <property type="evidence" value="ECO:0007669"/>
    <property type="project" value="TreeGrafter"/>
</dbReference>
<evidence type="ECO:0000259" key="3">
    <source>
        <dbReference type="PROSITE" id="PS50290"/>
    </source>
</evidence>
<dbReference type="SUPFAM" id="SSF48371">
    <property type="entry name" value="ARM repeat"/>
    <property type="match status" value="3"/>
</dbReference>
<feature type="compositionally biased region" description="Low complexity" evidence="2">
    <location>
        <begin position="2397"/>
        <end position="2406"/>
    </location>
</feature>
<dbReference type="PANTHER" id="PTHR11139:SF1">
    <property type="entry name" value="TRANSFORMATION_TRANSCRIPTION DOMAIN-ASSOCIATED PROTEIN"/>
    <property type="match status" value="1"/>
</dbReference>
<dbReference type="Proteomes" id="UP000711488">
    <property type="component" value="Unassembled WGS sequence"/>
</dbReference>
<dbReference type="InterPro" id="IPR046805">
    <property type="entry name" value="Tra1_ring"/>
</dbReference>
<dbReference type="GO" id="GO:0000124">
    <property type="term" value="C:SAGA complex"/>
    <property type="evidence" value="ECO:0007669"/>
    <property type="project" value="TreeGrafter"/>
</dbReference>
<feature type="region of interest" description="Disordered" evidence="2">
    <location>
        <begin position="424"/>
        <end position="460"/>
    </location>
</feature>